<dbReference type="PANTHER" id="PTHR36302:SF1">
    <property type="entry name" value="COPPER CHAPERONE PCU(A)C"/>
    <property type="match status" value="1"/>
</dbReference>
<dbReference type="InterPro" id="IPR058248">
    <property type="entry name" value="Lxx211020-like"/>
</dbReference>
<dbReference type="STRING" id="1915.SLINC_4193"/>
<sequence>MRRTAVSGVLLTGALVLTGCSGSGDGGTDGGGISVSGAYMPQPVSDMAAGFLTIANDSGTADALTSVTSDDGQVTMHETNGGAMAEVSRFSVPAHGRLVFKSGANHLMFDKLKHKPKQGQTVTVELHFSESDPVVVKMPVKSATYVPKTGH</sequence>
<accession>A0A1B1MD58</accession>
<evidence type="ECO:0000313" key="2">
    <source>
        <dbReference type="Proteomes" id="UP000092598"/>
    </source>
</evidence>
<dbReference type="PROSITE" id="PS51257">
    <property type="entry name" value="PROKAR_LIPOPROTEIN"/>
    <property type="match status" value="1"/>
</dbReference>
<name>A0A1B1MD58_STRLN</name>
<dbReference type="EMBL" id="CP016438">
    <property type="protein sequence ID" value="ANS66417.1"/>
    <property type="molecule type" value="Genomic_DNA"/>
</dbReference>
<dbReference type="PANTHER" id="PTHR36302">
    <property type="entry name" value="BLR7088 PROTEIN"/>
    <property type="match status" value="1"/>
</dbReference>
<dbReference type="OrthoDB" id="9796962at2"/>
<proteinExistence type="predicted"/>
<dbReference type="Pfam" id="PF04314">
    <property type="entry name" value="PCuAC"/>
    <property type="match status" value="1"/>
</dbReference>
<dbReference type="AlphaFoldDB" id="A0A1B1MD58"/>
<reference evidence="1 2" key="1">
    <citation type="submission" date="2016-07" db="EMBL/GenBank/DDBJ databases">
        <title>Enhancement of antibiotic productionsby engineered nitrateutilization in actinobacteria.</title>
        <authorList>
            <person name="Meng S.C."/>
        </authorList>
    </citation>
    <scope>NUCLEOTIDE SEQUENCE [LARGE SCALE GENOMIC DNA]</scope>
    <source>
        <strain evidence="1 2">NRRL 2936</strain>
    </source>
</reference>
<dbReference type="InterPro" id="IPR036182">
    <property type="entry name" value="PCuAC_sf"/>
</dbReference>
<dbReference type="Gene3D" id="2.60.40.1890">
    <property type="entry name" value="PCu(A)C copper chaperone"/>
    <property type="match status" value="1"/>
</dbReference>
<dbReference type="RefSeq" id="WP_067435939.1">
    <property type="nucleotide sequence ID" value="NZ_CP016438.1"/>
</dbReference>
<protein>
    <submittedName>
        <fullName evidence="1">Uncharacterized protein</fullName>
    </submittedName>
</protein>
<dbReference type="InterPro" id="IPR007410">
    <property type="entry name" value="LpqE-like"/>
</dbReference>
<dbReference type="Proteomes" id="UP000092598">
    <property type="component" value="Chromosome"/>
</dbReference>
<dbReference type="SUPFAM" id="SSF110087">
    <property type="entry name" value="DR1885-like metal-binding protein"/>
    <property type="match status" value="1"/>
</dbReference>
<gene>
    <name evidence="1" type="ORF">SLINC_4193</name>
</gene>
<keyword evidence="2" id="KW-1185">Reference proteome</keyword>
<organism evidence="1 2">
    <name type="scientific">Streptomyces lincolnensis</name>
    <dbReference type="NCBI Taxonomy" id="1915"/>
    <lineage>
        <taxon>Bacteria</taxon>
        <taxon>Bacillati</taxon>
        <taxon>Actinomycetota</taxon>
        <taxon>Actinomycetes</taxon>
        <taxon>Kitasatosporales</taxon>
        <taxon>Streptomycetaceae</taxon>
        <taxon>Streptomyces</taxon>
    </lineage>
</organism>
<evidence type="ECO:0000313" key="1">
    <source>
        <dbReference type="EMBL" id="ANS66417.1"/>
    </source>
</evidence>
<dbReference type="PATRIC" id="fig|1915.4.peg.4635"/>
<dbReference type="KEGG" id="sls:SLINC_4193"/>